<dbReference type="GO" id="GO:0004519">
    <property type="term" value="F:endonuclease activity"/>
    <property type="evidence" value="ECO:0007669"/>
    <property type="project" value="UniProtKB-KW"/>
</dbReference>
<dbReference type="SUPFAM" id="SSF116734">
    <property type="entry name" value="DNA methylase specificity domain"/>
    <property type="match status" value="2"/>
</dbReference>
<keyword evidence="6" id="KW-0540">Nuclease</keyword>
<dbReference type="EMBL" id="VWFO01000015">
    <property type="protein sequence ID" value="KAA4663810.1"/>
    <property type="molecule type" value="Genomic_DNA"/>
</dbReference>
<evidence type="ECO:0000313" key="7">
    <source>
        <dbReference type="Proteomes" id="UP000435985"/>
    </source>
</evidence>
<feature type="domain" description="Type I restriction modification DNA specificity" evidence="4">
    <location>
        <begin position="69"/>
        <end position="244"/>
    </location>
</feature>
<dbReference type="InterPro" id="IPR044946">
    <property type="entry name" value="Restrct_endonuc_typeI_TRD_sf"/>
</dbReference>
<evidence type="ECO:0000256" key="1">
    <source>
        <dbReference type="ARBA" id="ARBA00010923"/>
    </source>
</evidence>
<dbReference type="InterPro" id="IPR000055">
    <property type="entry name" value="Restrct_endonuc_typeI_TRD"/>
</dbReference>
<evidence type="ECO:0000313" key="6">
    <source>
        <dbReference type="EMBL" id="KAB1308689.1"/>
    </source>
</evidence>
<dbReference type="PANTHER" id="PTHR43140:SF1">
    <property type="entry name" value="TYPE I RESTRICTION ENZYME ECOKI SPECIFICITY SUBUNIT"/>
    <property type="match status" value="1"/>
</dbReference>
<gene>
    <name evidence="6" type="ORF">F3B57_13170</name>
    <name evidence="5" type="ORF">F3B98_13665</name>
</gene>
<dbReference type="InterPro" id="IPR051212">
    <property type="entry name" value="Type-I_RE_S_subunit"/>
</dbReference>
<organism evidence="6">
    <name type="scientific">Bacteroides ovatus</name>
    <dbReference type="NCBI Taxonomy" id="28116"/>
    <lineage>
        <taxon>Bacteria</taxon>
        <taxon>Pseudomonadati</taxon>
        <taxon>Bacteroidota</taxon>
        <taxon>Bacteroidia</taxon>
        <taxon>Bacteroidales</taxon>
        <taxon>Bacteroidaceae</taxon>
        <taxon>Bacteroides</taxon>
    </lineage>
</organism>
<keyword evidence="6" id="KW-0378">Hydrolase</keyword>
<evidence type="ECO:0000313" key="5">
    <source>
        <dbReference type="EMBL" id="KAA4663810.1"/>
    </source>
</evidence>
<dbReference type="CDD" id="cd17262">
    <property type="entry name" value="RMtype1_S_Aco12261I-TRD2-CR2"/>
    <property type="match status" value="1"/>
</dbReference>
<evidence type="ECO:0000256" key="2">
    <source>
        <dbReference type="ARBA" id="ARBA00022747"/>
    </source>
</evidence>
<keyword evidence="2" id="KW-0680">Restriction system</keyword>
<name>A0A642BTH0_BACOV</name>
<dbReference type="Pfam" id="PF01420">
    <property type="entry name" value="Methylase_S"/>
    <property type="match status" value="2"/>
</dbReference>
<dbReference type="GO" id="GO:0003677">
    <property type="term" value="F:DNA binding"/>
    <property type="evidence" value="ECO:0007669"/>
    <property type="project" value="UniProtKB-KW"/>
</dbReference>
<evidence type="ECO:0000259" key="4">
    <source>
        <dbReference type="Pfam" id="PF01420"/>
    </source>
</evidence>
<proteinExistence type="inferred from homology"/>
<evidence type="ECO:0000256" key="3">
    <source>
        <dbReference type="ARBA" id="ARBA00023125"/>
    </source>
</evidence>
<dbReference type="PANTHER" id="PTHR43140">
    <property type="entry name" value="TYPE-1 RESTRICTION ENZYME ECOKI SPECIFICITY PROTEIN"/>
    <property type="match status" value="1"/>
</dbReference>
<dbReference type="AlphaFoldDB" id="A0A642BTH0"/>
<sequence length="464" mass="53030">MDTKKLRQKILDLAIRGKLVPQDPNDEPASVLLERIKEEKERLIKEGKIRKSKKTVSSDTYHYENKYLPKGWTICSLDDLATFGGGKTPSMDNRKYWNNAKHLWITSKDMKFAHIADSLLKISDAALDQMTIYGKGTLLIVTRSGILRHTFPIAILDTEATVNQDVKAISCVLSHIHTYLYYVIKAQEQVILKDYHKDGTTVDSIDFDKFKKLIVPLPPLSEQYRIVEEIEHWFALIDQIEQGKTDLQTTIKQIKGKILDLAIHGKLVPQDPNDESAIELLKRINPDFTPCDNRHYTQLPNGWAVCRLDQVADVLDNLRKPINSNERNLRIKGKQIDRLYPYYGATGQVGLIDDYIVDGHYLLLGEDGAPFLDKNAIKAYSISGKSWVNNHVHILSPKIDFEFLQYSLNQIDYSEYVNGSTRLKLTQTDMCSIRLMLPPLSEQKLIKAKIQTLFSQLDMIMGSL</sequence>
<reference evidence="6 7" key="1">
    <citation type="journal article" date="2019" name="Nat. Med.">
        <title>A library of human gut bacterial isolates paired with longitudinal multiomics data enables mechanistic microbiome research.</title>
        <authorList>
            <person name="Poyet M."/>
            <person name="Groussin M."/>
            <person name="Gibbons S.M."/>
            <person name="Avila-Pacheco J."/>
            <person name="Jiang X."/>
            <person name="Kearney S.M."/>
            <person name="Perrotta A.R."/>
            <person name="Berdy B."/>
            <person name="Zhao S."/>
            <person name="Lieberman T.D."/>
            <person name="Swanson P.K."/>
            <person name="Smith M."/>
            <person name="Roesemann S."/>
            <person name="Alexander J.E."/>
            <person name="Rich S.A."/>
            <person name="Livny J."/>
            <person name="Vlamakis H."/>
            <person name="Clish C."/>
            <person name="Bullock K."/>
            <person name="Deik A."/>
            <person name="Scott J."/>
            <person name="Pierce K.A."/>
            <person name="Xavier R.J."/>
            <person name="Alm E.J."/>
        </authorList>
    </citation>
    <scope>NUCLEOTIDE SEQUENCE</scope>
    <source>
        <strain evidence="5 7">BIOML-A14</strain>
        <strain evidence="6">BIOML-A28</strain>
    </source>
</reference>
<accession>A0A642BTH0</accession>
<keyword evidence="3" id="KW-0238">DNA-binding</keyword>
<dbReference type="Gene3D" id="3.90.220.20">
    <property type="entry name" value="DNA methylase specificity domains"/>
    <property type="match status" value="2"/>
</dbReference>
<comment type="caution">
    <text evidence="6">The sequence shown here is derived from an EMBL/GenBank/DDBJ whole genome shotgun (WGS) entry which is preliminary data.</text>
</comment>
<keyword evidence="6" id="KW-0255">Endonuclease</keyword>
<dbReference type="EMBL" id="VWGC01000014">
    <property type="protein sequence ID" value="KAB1308689.1"/>
    <property type="molecule type" value="Genomic_DNA"/>
</dbReference>
<protein>
    <submittedName>
        <fullName evidence="6">Restriction endonuclease subunit S</fullName>
    </submittedName>
</protein>
<dbReference type="GO" id="GO:0009307">
    <property type="term" value="P:DNA restriction-modification system"/>
    <property type="evidence" value="ECO:0007669"/>
    <property type="project" value="UniProtKB-KW"/>
</dbReference>
<comment type="similarity">
    <text evidence="1">Belongs to the type-I restriction system S methylase family.</text>
</comment>
<dbReference type="CDD" id="cd17249">
    <property type="entry name" value="RMtype1_S_EcoR124I-TRD2-CR2_like"/>
    <property type="match status" value="1"/>
</dbReference>
<dbReference type="Proteomes" id="UP000435985">
    <property type="component" value="Unassembled WGS sequence"/>
</dbReference>
<feature type="domain" description="Type I restriction modification DNA specificity" evidence="4">
    <location>
        <begin position="300"/>
        <end position="456"/>
    </location>
</feature>